<dbReference type="AlphaFoldDB" id="A0A6C2CNZ1"/>
<comment type="caution">
    <text evidence="1">The sequence shown here is derived from an EMBL/GenBank/DDBJ whole genome shotgun (WGS) entry which is preliminary data.</text>
</comment>
<name>A0A6C2CNZ1_9RHOO</name>
<dbReference type="OrthoDB" id="8909281at2"/>
<proteinExistence type="predicted"/>
<dbReference type="EMBL" id="SDKK01000013">
    <property type="protein sequence ID" value="TYC55203.1"/>
    <property type="molecule type" value="Genomic_DNA"/>
</dbReference>
<evidence type="ECO:0000313" key="2">
    <source>
        <dbReference type="Proteomes" id="UP000389128"/>
    </source>
</evidence>
<dbReference type="RefSeq" id="WP_148579770.1">
    <property type="nucleotide sequence ID" value="NZ_SDKK01000013.1"/>
</dbReference>
<keyword evidence="2" id="KW-1185">Reference proteome</keyword>
<protein>
    <submittedName>
        <fullName evidence="1">Uncharacterized protein</fullName>
    </submittedName>
</protein>
<dbReference type="Proteomes" id="UP000389128">
    <property type="component" value="Unassembled WGS sequence"/>
</dbReference>
<accession>A0A6C2CNZ1</accession>
<gene>
    <name evidence="1" type="ORF">ETQ85_14370</name>
</gene>
<organism evidence="1 2">
    <name type="scientific">Zoogloea oleivorans</name>
    <dbReference type="NCBI Taxonomy" id="1552750"/>
    <lineage>
        <taxon>Bacteria</taxon>
        <taxon>Pseudomonadati</taxon>
        <taxon>Pseudomonadota</taxon>
        <taxon>Betaproteobacteria</taxon>
        <taxon>Rhodocyclales</taxon>
        <taxon>Zoogloeaceae</taxon>
        <taxon>Zoogloea</taxon>
    </lineage>
</organism>
<evidence type="ECO:0000313" key="1">
    <source>
        <dbReference type="EMBL" id="TYC55203.1"/>
    </source>
</evidence>
<sequence length="119" mass="13603">MRKELDDLLCARYPAIFRDRHGSRQETGIGWGFECGDGWFAIIDELCAFIARRAEETGIDFRVSQVKEKTGSLRFRCLGHHDELVYDRIEAARERSMAICETCGESTLPAHSHPPVRPH</sequence>
<reference evidence="1 2" key="1">
    <citation type="submission" date="2019-01" db="EMBL/GenBank/DDBJ databases">
        <title>Zoogloea oleivorans genome sequencing and assembly.</title>
        <authorList>
            <person name="Tancsics A."/>
            <person name="Farkas M."/>
            <person name="Kriszt B."/>
            <person name="Maroti G."/>
            <person name="Horvath B."/>
        </authorList>
    </citation>
    <scope>NUCLEOTIDE SEQUENCE [LARGE SCALE GENOMIC DNA]</scope>
    <source>
        <strain evidence="1 2">Buc</strain>
    </source>
</reference>